<protein>
    <submittedName>
        <fullName evidence="1">Uncharacterized protein</fullName>
    </submittedName>
</protein>
<organism evidence="1 2">
    <name type="scientific">Phlebia brevispora</name>
    <dbReference type="NCBI Taxonomy" id="194682"/>
    <lineage>
        <taxon>Eukaryota</taxon>
        <taxon>Fungi</taxon>
        <taxon>Dikarya</taxon>
        <taxon>Basidiomycota</taxon>
        <taxon>Agaricomycotina</taxon>
        <taxon>Agaricomycetes</taxon>
        <taxon>Polyporales</taxon>
        <taxon>Meruliaceae</taxon>
        <taxon>Phlebia</taxon>
    </lineage>
</organism>
<evidence type="ECO:0000313" key="2">
    <source>
        <dbReference type="Proteomes" id="UP001148662"/>
    </source>
</evidence>
<accession>A0ACC1SAT0</accession>
<dbReference type="Proteomes" id="UP001148662">
    <property type="component" value="Unassembled WGS sequence"/>
</dbReference>
<keyword evidence="2" id="KW-1185">Reference proteome</keyword>
<name>A0ACC1SAT0_9APHY</name>
<proteinExistence type="predicted"/>
<gene>
    <name evidence="1" type="ORF">NM688_g6946</name>
</gene>
<sequence length="469" mass="52611">MSQFPFDIWFEIASHLAIRDIAALQSTSKTLYSLLQEESVWCTALRDVRLVKPLPLPYTSLDDARGACVNVARVDKVFTREEVSPKLEAELEGHDYSTVQLLPGGQRFIGTNFTGELHLGSIETGILDKIPGPQPPPGNSQFRILAIAPHEVLMLHAVHWCNSDAPEDDCGLEFRLYHVREKMQFLGSFQPEDPQNTVYYTLYQTPQGPALVYLQGAANRQFLARIRLIDLDTNAIRPAVVVRLRGWIVPSYLQDFVLLYGSVVLFGPDRLVLATSCGIYLYKVPNLDTLIRTSDGCMDGNVIDVFPTWSTCGAWAISTPLLSPPVIYGEAIAKPRARCAIWTGHDMHILDVPLREGPCDFIQFWSARINKDYTHQTLQAVGHSLGVYRHRSKEMPSAMVCLTVKHGDERGYVRLGREPNALREVKLKWEDQSCLMDLSVDDVSGKIAVLEWANGDESSVKRLKVYSIV</sequence>
<reference evidence="1" key="1">
    <citation type="submission" date="2022-07" db="EMBL/GenBank/DDBJ databases">
        <title>Genome Sequence of Phlebia brevispora.</title>
        <authorList>
            <person name="Buettner E."/>
        </authorList>
    </citation>
    <scope>NUCLEOTIDE SEQUENCE</scope>
    <source>
        <strain evidence="1">MPL23</strain>
    </source>
</reference>
<dbReference type="EMBL" id="JANHOG010001525">
    <property type="protein sequence ID" value="KAJ3535659.1"/>
    <property type="molecule type" value="Genomic_DNA"/>
</dbReference>
<evidence type="ECO:0000313" key="1">
    <source>
        <dbReference type="EMBL" id="KAJ3535659.1"/>
    </source>
</evidence>
<comment type="caution">
    <text evidence="1">The sequence shown here is derived from an EMBL/GenBank/DDBJ whole genome shotgun (WGS) entry which is preliminary data.</text>
</comment>